<keyword evidence="2" id="KW-1185">Reference proteome</keyword>
<organism evidence="1 2">
    <name type="scientific">Metallococcus carri</name>
    <dbReference type="NCBI Taxonomy" id="1656884"/>
    <lineage>
        <taxon>Bacteria</taxon>
        <taxon>Bacillati</taxon>
        <taxon>Actinomycetota</taxon>
        <taxon>Actinomycetes</taxon>
        <taxon>Micrococcales</taxon>
        <taxon>Dermacoccaceae</taxon>
        <taxon>Metallococcus</taxon>
    </lineage>
</organism>
<evidence type="ECO:0000313" key="2">
    <source>
        <dbReference type="Proteomes" id="UP000744769"/>
    </source>
</evidence>
<accession>A0A967B2Y8</accession>
<reference evidence="1" key="1">
    <citation type="submission" date="2020-03" db="EMBL/GenBank/DDBJ databases">
        <title>Draft sequencing of Calidifontibacter sp. DB0510.</title>
        <authorList>
            <person name="Kim D.-U."/>
        </authorList>
    </citation>
    <scope>NUCLEOTIDE SEQUENCE</scope>
    <source>
        <strain evidence="1">DB0510</strain>
    </source>
</reference>
<dbReference type="RefSeq" id="WP_166196952.1">
    <property type="nucleotide sequence ID" value="NZ_JAAOIV010000007.1"/>
</dbReference>
<dbReference type="EMBL" id="JAAOIV010000007">
    <property type="protein sequence ID" value="NHN56320.1"/>
    <property type="molecule type" value="Genomic_DNA"/>
</dbReference>
<gene>
    <name evidence="1" type="ORF">G9U51_11085</name>
</gene>
<dbReference type="AlphaFoldDB" id="A0A967B2Y8"/>
<dbReference type="Proteomes" id="UP000744769">
    <property type="component" value="Unassembled WGS sequence"/>
</dbReference>
<sequence>MNAARLDRRWLRRAPRQRARAGVGALLLVVTGSGVALTSCSKTPDPACFASALRLNPSVAQRDQRVALTAAVERCPSGTAYSVVLVDASQRQLELGSGRTGPKALRHEFTVPRSTATGAGRISLSFQVRCGDGEGSCAGFPVGITVQ</sequence>
<comment type="caution">
    <text evidence="1">The sequence shown here is derived from an EMBL/GenBank/DDBJ whole genome shotgun (WGS) entry which is preliminary data.</text>
</comment>
<name>A0A967B2Y8_9MICO</name>
<protein>
    <submittedName>
        <fullName evidence="1">Uncharacterized protein</fullName>
    </submittedName>
</protein>
<proteinExistence type="predicted"/>
<evidence type="ECO:0000313" key="1">
    <source>
        <dbReference type="EMBL" id="NHN56320.1"/>
    </source>
</evidence>